<comment type="caution">
    <text evidence="1">The sequence shown here is derived from an EMBL/GenBank/DDBJ whole genome shotgun (WGS) entry which is preliminary data.</text>
</comment>
<reference evidence="1 2" key="1">
    <citation type="submission" date="2023-02" db="EMBL/GenBank/DDBJ databases">
        <title>LHISI_Scaffold_Assembly.</title>
        <authorList>
            <person name="Stuart O.P."/>
            <person name="Cleave R."/>
            <person name="Magrath M.J.L."/>
            <person name="Mikheyev A.S."/>
        </authorList>
    </citation>
    <scope>NUCLEOTIDE SEQUENCE [LARGE SCALE GENOMIC DNA]</scope>
    <source>
        <strain evidence="1">Daus_M_001</strain>
        <tissue evidence="1">Leg muscle</tissue>
    </source>
</reference>
<accession>A0ABQ9H4I5</accession>
<evidence type="ECO:0000313" key="2">
    <source>
        <dbReference type="Proteomes" id="UP001159363"/>
    </source>
</evidence>
<keyword evidence="2" id="KW-1185">Reference proteome</keyword>
<dbReference type="Proteomes" id="UP001159363">
    <property type="component" value="Chromosome 6"/>
</dbReference>
<organism evidence="1 2">
    <name type="scientific">Dryococelus australis</name>
    <dbReference type="NCBI Taxonomy" id="614101"/>
    <lineage>
        <taxon>Eukaryota</taxon>
        <taxon>Metazoa</taxon>
        <taxon>Ecdysozoa</taxon>
        <taxon>Arthropoda</taxon>
        <taxon>Hexapoda</taxon>
        <taxon>Insecta</taxon>
        <taxon>Pterygota</taxon>
        <taxon>Neoptera</taxon>
        <taxon>Polyneoptera</taxon>
        <taxon>Phasmatodea</taxon>
        <taxon>Verophasmatodea</taxon>
        <taxon>Anareolatae</taxon>
        <taxon>Phasmatidae</taxon>
        <taxon>Eurycanthinae</taxon>
        <taxon>Dryococelus</taxon>
    </lineage>
</organism>
<name>A0ABQ9H4I5_9NEOP</name>
<gene>
    <name evidence="1" type="ORF">PR048_019797</name>
</gene>
<dbReference type="EMBL" id="JARBHB010000007">
    <property type="protein sequence ID" value="KAJ8879191.1"/>
    <property type="molecule type" value="Genomic_DNA"/>
</dbReference>
<proteinExistence type="predicted"/>
<evidence type="ECO:0000313" key="1">
    <source>
        <dbReference type="EMBL" id="KAJ8879191.1"/>
    </source>
</evidence>
<sequence length="265" mass="29801">MITDELRKGHCTVFYAPGDADVDIVKAAVKASLIKLLRLLAKIPIYLSYYFITHSQIVKISTLDQTSQELMASIKYMTSNEYNKSFGNDTCVQLLLIHSVTGCDTTSRLYGVGKKKVFQKLMKGDPVLQSCARAFTTPNQTTELIDDLGCQGRKCTESLAKMRYNTFSKKVASGSSFVTPKHLPPTEFAAKLHCRRAYYQIMKALIPDSLLKVIHCNCSNNCKTYLCSCRRYGLSYTTACGLCQFEQLDNTHKLLPELLYGDDEY</sequence>
<protein>
    <submittedName>
        <fullName evidence="1">Uncharacterized protein</fullName>
    </submittedName>
</protein>